<evidence type="ECO:0000313" key="3">
    <source>
        <dbReference type="EMBL" id="SHO33444.1"/>
    </source>
</evidence>
<sequence>MWEEDNLPSLSSFGIKLKEPEIELPNNFNAVYKDDFDILSAHRFVLAKLDEKIKKSKVADKIKVLEKELQKRQSLVDRKDRLRRIEKLRKKQERLSTIKEDYIEETKDVLLKYKEIGSLERVLSFSSKEEKKQESDEKREYRQRLILEYLEKTRRYYQINAVWESDELKCPGCGAEFPHEVADEFTPSACAECGVERKRLAKVPFSSDNVKDNINRNNYEERKNFIKAMERFQGKQVIKNTKTLFIDLDDFFTSYGMKRGELVRELPVNDKGKKEGTSKPLMFKALNEKGYSHYYKNINLICHLYWGWNLPDLSDIEDKLLTDYDAFQRVYEKLKTGRRSCLNTDYMLLILLLKQGYKCSSEDFKIVRTDDIFDEYEDTRRKVYDELGWKPVSLA</sequence>
<evidence type="ECO:0000313" key="4">
    <source>
        <dbReference type="Proteomes" id="UP000201465"/>
    </source>
</evidence>
<keyword evidence="2" id="KW-0175">Coiled coil</keyword>
<accession>A0A1M7XUQ7</accession>
<dbReference type="GeneID" id="30523347"/>
<dbReference type="EMBL" id="LT671577">
    <property type="protein sequence ID" value="SHO33444.1"/>
    <property type="molecule type" value="Genomic_DNA"/>
</dbReference>
<gene>
    <name evidence="3" type="ORF">BQ3484_376</name>
</gene>
<reference evidence="3 4" key="1">
    <citation type="submission" date="2016-11" db="EMBL/GenBank/DDBJ databases">
        <authorList>
            <consortium name="Urmite Genomes"/>
        </authorList>
    </citation>
    <scope>NUCLEOTIDE SEQUENCE [LARGE SCALE GENOMIC DNA]</scope>
    <source>
        <strain evidence="3 4">A11</strain>
    </source>
</reference>
<feature type="coiled-coil region" evidence="2">
    <location>
        <begin position="65"/>
        <end position="105"/>
    </location>
</feature>
<protein>
    <submittedName>
        <fullName evidence="3">Poxvirus VLTF3, late transcription factor</fullName>
    </submittedName>
</protein>
<dbReference type="GO" id="GO:0046782">
    <property type="term" value="P:regulation of viral transcription"/>
    <property type="evidence" value="ECO:0007669"/>
    <property type="project" value="InterPro"/>
</dbReference>
<keyword evidence="1" id="KW-0804">Transcription</keyword>
<dbReference type="RefSeq" id="YP_009329316.1">
    <property type="nucleotide sequence ID" value="NC_032108.1"/>
</dbReference>
<dbReference type="Pfam" id="PF04947">
    <property type="entry name" value="Pox_VLTF3"/>
    <property type="match status" value="1"/>
</dbReference>
<proteinExistence type="predicted"/>
<dbReference type="InterPro" id="IPR007031">
    <property type="entry name" value="Poxvirus_VLTF3"/>
</dbReference>
<name>A0A1M7XUQ7_9VIRU</name>
<dbReference type="Proteomes" id="UP000201465">
    <property type="component" value="Segment"/>
</dbReference>
<keyword evidence="4" id="KW-1185">Reference proteome</keyword>
<organism evidence="3 4">
    <name type="scientific">Cedratvirus A11</name>
    <dbReference type="NCBI Taxonomy" id="1903266"/>
    <lineage>
        <taxon>Viruses</taxon>
        <taxon>Pithoviruses</taxon>
        <taxon>Orthocedratvirinae</taxon>
        <taxon>Alphacedratvirus</taxon>
        <taxon>Alphacedratvirus aljazairmassiliense</taxon>
    </lineage>
</organism>
<evidence type="ECO:0000256" key="1">
    <source>
        <dbReference type="ARBA" id="ARBA00023163"/>
    </source>
</evidence>
<dbReference type="KEGG" id="vg:30523347"/>
<dbReference type="OrthoDB" id="8889at10239"/>
<evidence type="ECO:0000256" key="2">
    <source>
        <dbReference type="SAM" id="Coils"/>
    </source>
</evidence>